<name>A0A8T0QFQ1_PANVG</name>
<dbReference type="InterPro" id="IPR013148">
    <property type="entry name" value="Glyco_hydro_32_N"/>
</dbReference>
<dbReference type="EMBL" id="CM029049">
    <property type="protein sequence ID" value="KAG2572008.1"/>
    <property type="molecule type" value="Genomic_DNA"/>
</dbReference>
<gene>
    <name evidence="9" type="ORF">PVAP13_7KG144500</name>
</gene>
<accession>A0A8T0QFQ1</accession>
<keyword evidence="2 5" id="KW-0378">Hydrolase</keyword>
<dbReference type="AlphaFoldDB" id="A0A8T0QFQ1"/>
<keyword evidence="10" id="KW-1185">Reference proteome</keyword>
<evidence type="ECO:0000313" key="9">
    <source>
        <dbReference type="EMBL" id="KAG2572008.1"/>
    </source>
</evidence>
<dbReference type="OrthoDB" id="202537at2759"/>
<evidence type="ECO:0000256" key="4">
    <source>
        <dbReference type="ARBA" id="ARBA00023295"/>
    </source>
</evidence>
<evidence type="ECO:0000256" key="1">
    <source>
        <dbReference type="ARBA" id="ARBA00009902"/>
    </source>
</evidence>
<evidence type="ECO:0000259" key="7">
    <source>
        <dbReference type="Pfam" id="PF00251"/>
    </source>
</evidence>
<dbReference type="Pfam" id="PF00251">
    <property type="entry name" value="Glyco_hydro_32N"/>
    <property type="match status" value="1"/>
</dbReference>
<keyword evidence="3" id="KW-0325">Glycoprotein</keyword>
<feature type="domain" description="Glycosyl hydrolase family 32 N-terminal" evidence="7">
    <location>
        <begin position="52"/>
        <end position="375"/>
    </location>
</feature>
<dbReference type="Gene3D" id="2.115.10.20">
    <property type="entry name" value="Glycosyl hydrolase domain, family 43"/>
    <property type="match status" value="1"/>
</dbReference>
<comment type="similarity">
    <text evidence="1 5">Belongs to the glycosyl hydrolase 32 family.</text>
</comment>
<keyword evidence="4 5" id="KW-0326">Glycosidase</keyword>
<feature type="signal peptide" evidence="6">
    <location>
        <begin position="1"/>
        <end position="20"/>
    </location>
</feature>
<evidence type="ECO:0000256" key="2">
    <source>
        <dbReference type="ARBA" id="ARBA00022801"/>
    </source>
</evidence>
<dbReference type="Gene3D" id="2.60.120.560">
    <property type="entry name" value="Exo-inulinase, domain 1"/>
    <property type="match status" value="1"/>
</dbReference>
<dbReference type="SUPFAM" id="SSF75005">
    <property type="entry name" value="Arabinanase/levansucrase/invertase"/>
    <property type="match status" value="1"/>
</dbReference>
<dbReference type="CDD" id="cd18624">
    <property type="entry name" value="GH32_Fruct1-like"/>
    <property type="match status" value="1"/>
</dbReference>
<dbReference type="GO" id="GO:0005975">
    <property type="term" value="P:carbohydrate metabolic process"/>
    <property type="evidence" value="ECO:0007669"/>
    <property type="project" value="InterPro"/>
</dbReference>
<proteinExistence type="inferred from homology"/>
<dbReference type="InterPro" id="IPR050551">
    <property type="entry name" value="Fructan_Metab_Enzymes"/>
</dbReference>
<dbReference type="Proteomes" id="UP000823388">
    <property type="component" value="Chromosome 7K"/>
</dbReference>
<dbReference type="InterPro" id="IPR013320">
    <property type="entry name" value="ConA-like_dom_sf"/>
</dbReference>
<feature type="chain" id="PRO_5035939927" evidence="6">
    <location>
        <begin position="21"/>
        <end position="587"/>
    </location>
</feature>
<dbReference type="FunFam" id="2.115.10.20:FF:000001">
    <property type="entry name" value="Beta-fructofuranosidase, insoluble isoenzyme CWINV1"/>
    <property type="match status" value="1"/>
</dbReference>
<organism evidence="9 10">
    <name type="scientific">Panicum virgatum</name>
    <name type="common">Blackwell switchgrass</name>
    <dbReference type="NCBI Taxonomy" id="38727"/>
    <lineage>
        <taxon>Eukaryota</taxon>
        <taxon>Viridiplantae</taxon>
        <taxon>Streptophyta</taxon>
        <taxon>Embryophyta</taxon>
        <taxon>Tracheophyta</taxon>
        <taxon>Spermatophyta</taxon>
        <taxon>Magnoliopsida</taxon>
        <taxon>Liliopsida</taxon>
        <taxon>Poales</taxon>
        <taxon>Poaceae</taxon>
        <taxon>PACMAD clade</taxon>
        <taxon>Panicoideae</taxon>
        <taxon>Panicodae</taxon>
        <taxon>Paniceae</taxon>
        <taxon>Panicinae</taxon>
        <taxon>Panicum</taxon>
        <taxon>Panicum sect. Hiantes</taxon>
    </lineage>
</organism>
<dbReference type="Pfam" id="PF08244">
    <property type="entry name" value="Glyco_hydro_32C"/>
    <property type="match status" value="1"/>
</dbReference>
<dbReference type="InterPro" id="IPR001362">
    <property type="entry name" value="Glyco_hydro_32"/>
</dbReference>
<sequence length="587" mass="65082">MRGLGRVVWAWLLLLQLAGASHVVYENLLEVEAAAAAVPPSIVDPLLRTGYHFQPRKNWINDPNAPLYYKGWYHIFYQYNPKGAVWGNIVWGHSVSRDLINWVALKPALEPSIPSDRYGCWSGSATTMPDGTPAIMYTGVNRPDVDYQVQNVAYPRNTSDPLLREWVKPSHNPIIVPGGGVNATQFRDPTTAWRAAGGHWRLLIGSVSGSARGVAYVYRSRDFRRWTRARRPLHSAAATGMWECPDFYPVEAAGRREGLDTSVPGGGRPRVKYVLKNSLDLRRYDYYTVGAYDRRAERYVPDDPAGDERHLRYDYGNFYASKTFYDPAKRRRILWGWANESDTSADDVAKGWAGIQAIPRTVWLDPSGKQLLQWPIEEVEALRGRSVTLKGRVIKPGQHLEVTGLQTAQADVEVSFEVPSLAGAERLDDPALAGDAQRLCGARGAAVEGGVGPFGLWVLASADRRERTAVFFRVFRAAAAGSDSKPVVLMCSDPTKSSLNPNLYQPTFAGFVDTDISNGKISLRTLIDRSVVESFGAGGKTCILSRVYPSLAFGKNARLYVFNSGKADVKVSRLTAWEMRKPRMNGA</sequence>
<protein>
    <submittedName>
        <fullName evidence="9">Uncharacterized protein</fullName>
    </submittedName>
</protein>
<keyword evidence="6" id="KW-0732">Signal</keyword>
<evidence type="ECO:0000256" key="6">
    <source>
        <dbReference type="SAM" id="SignalP"/>
    </source>
</evidence>
<comment type="caution">
    <text evidence="9">The sequence shown here is derived from an EMBL/GenBank/DDBJ whole genome shotgun (WGS) entry which is preliminary data.</text>
</comment>
<dbReference type="SMART" id="SM00640">
    <property type="entry name" value="Glyco_32"/>
    <property type="match status" value="1"/>
</dbReference>
<dbReference type="PROSITE" id="PS00609">
    <property type="entry name" value="GLYCOSYL_HYDROL_F32"/>
    <property type="match status" value="1"/>
</dbReference>
<dbReference type="FunFam" id="2.60.120.560:FF:000002">
    <property type="entry name" value="Beta-fructofuranosidase, insoluble isoenzyme CWINV1"/>
    <property type="match status" value="1"/>
</dbReference>
<reference evidence="9" key="1">
    <citation type="submission" date="2020-05" db="EMBL/GenBank/DDBJ databases">
        <title>WGS assembly of Panicum virgatum.</title>
        <authorList>
            <person name="Lovell J.T."/>
            <person name="Jenkins J."/>
            <person name="Shu S."/>
            <person name="Juenger T.E."/>
            <person name="Schmutz J."/>
        </authorList>
    </citation>
    <scope>NUCLEOTIDE SEQUENCE</scope>
    <source>
        <strain evidence="9">AP13</strain>
    </source>
</reference>
<evidence type="ECO:0000256" key="5">
    <source>
        <dbReference type="RuleBase" id="RU362110"/>
    </source>
</evidence>
<dbReference type="InterPro" id="IPR023296">
    <property type="entry name" value="Glyco_hydro_beta-prop_sf"/>
</dbReference>
<dbReference type="InterPro" id="IPR018053">
    <property type="entry name" value="Glyco_hydro_32_AS"/>
</dbReference>
<dbReference type="InterPro" id="IPR013189">
    <property type="entry name" value="Glyco_hydro_32_C"/>
</dbReference>
<feature type="domain" description="Glycosyl hydrolase family 32 C-terminal" evidence="8">
    <location>
        <begin position="378"/>
        <end position="578"/>
    </location>
</feature>
<dbReference type="PANTHER" id="PTHR31953">
    <property type="entry name" value="BETA-FRUCTOFURANOSIDASE, INSOLUBLE ISOENZYME CWINV1-RELATED"/>
    <property type="match status" value="1"/>
</dbReference>
<evidence type="ECO:0000259" key="8">
    <source>
        <dbReference type="Pfam" id="PF08244"/>
    </source>
</evidence>
<dbReference type="GO" id="GO:0004553">
    <property type="term" value="F:hydrolase activity, hydrolyzing O-glycosyl compounds"/>
    <property type="evidence" value="ECO:0007669"/>
    <property type="project" value="InterPro"/>
</dbReference>
<dbReference type="SUPFAM" id="SSF49899">
    <property type="entry name" value="Concanavalin A-like lectins/glucanases"/>
    <property type="match status" value="1"/>
</dbReference>
<evidence type="ECO:0000313" key="10">
    <source>
        <dbReference type="Proteomes" id="UP000823388"/>
    </source>
</evidence>
<evidence type="ECO:0000256" key="3">
    <source>
        <dbReference type="ARBA" id="ARBA00023180"/>
    </source>
</evidence>